<proteinExistence type="predicted"/>
<keyword evidence="3" id="KW-1185">Reference proteome</keyword>
<organism evidence="2 3">
    <name type="scientific">Compostibacter hankyongensis</name>
    <dbReference type="NCBI Taxonomy" id="1007089"/>
    <lineage>
        <taxon>Bacteria</taxon>
        <taxon>Pseudomonadati</taxon>
        <taxon>Bacteroidota</taxon>
        <taxon>Chitinophagia</taxon>
        <taxon>Chitinophagales</taxon>
        <taxon>Chitinophagaceae</taxon>
        <taxon>Compostibacter</taxon>
    </lineage>
</organism>
<reference evidence="3" key="1">
    <citation type="journal article" date="2019" name="Int. J. Syst. Evol. Microbiol.">
        <title>The Global Catalogue of Microorganisms (GCM) 10K type strain sequencing project: providing services to taxonomists for standard genome sequencing and annotation.</title>
        <authorList>
            <consortium name="The Broad Institute Genomics Platform"/>
            <consortium name="The Broad Institute Genome Sequencing Center for Infectious Disease"/>
            <person name="Wu L."/>
            <person name="Ma J."/>
        </authorList>
    </citation>
    <scope>NUCLEOTIDE SEQUENCE [LARGE SCALE GENOMIC DNA]</scope>
    <source>
        <strain evidence="3">JCM 17664</strain>
    </source>
</reference>
<dbReference type="PANTHER" id="PTHR33990">
    <property type="entry name" value="PROTEIN YJDN-RELATED"/>
    <property type="match status" value="1"/>
</dbReference>
<sequence>MKTVNPYLNFDGQAEEAMNFYKSVFGGEFTGNGIMRMSDAPGQPDLPEEEKDRVMHVSLPLGNGSLLMASDIFPSMGHRLTIGNNNYISLASDSREEADRLFEGLSKGGEVEMPMQDQFWGDYFGSFKDKYGVCWMINYSNASQGS</sequence>
<dbReference type="InterPro" id="IPR028973">
    <property type="entry name" value="PhnB-like"/>
</dbReference>
<protein>
    <submittedName>
        <fullName evidence="2">VOC family protein</fullName>
    </submittedName>
</protein>
<feature type="domain" description="PhnB-like" evidence="1">
    <location>
        <begin position="4"/>
        <end position="137"/>
    </location>
</feature>
<name>A0ABP8FM83_9BACT</name>
<accession>A0ABP8FM83</accession>
<dbReference type="PANTHER" id="PTHR33990:SF1">
    <property type="entry name" value="PROTEIN YJDN"/>
    <property type="match status" value="1"/>
</dbReference>
<dbReference type="InterPro" id="IPR029068">
    <property type="entry name" value="Glyas_Bleomycin-R_OHBP_Dase"/>
</dbReference>
<dbReference type="Pfam" id="PF06983">
    <property type="entry name" value="3-dmu-9_3-mt"/>
    <property type="match status" value="1"/>
</dbReference>
<dbReference type="RefSeq" id="WP_344977291.1">
    <property type="nucleotide sequence ID" value="NZ_BAABFN010000002.1"/>
</dbReference>
<dbReference type="EMBL" id="BAABFN010000002">
    <property type="protein sequence ID" value="GAA4306780.1"/>
    <property type="molecule type" value="Genomic_DNA"/>
</dbReference>
<comment type="caution">
    <text evidence="2">The sequence shown here is derived from an EMBL/GenBank/DDBJ whole genome shotgun (WGS) entry which is preliminary data.</text>
</comment>
<dbReference type="SUPFAM" id="SSF54593">
    <property type="entry name" value="Glyoxalase/Bleomycin resistance protein/Dihydroxybiphenyl dioxygenase"/>
    <property type="match status" value="1"/>
</dbReference>
<dbReference type="Proteomes" id="UP001501207">
    <property type="component" value="Unassembled WGS sequence"/>
</dbReference>
<dbReference type="CDD" id="cd06588">
    <property type="entry name" value="PhnB_like"/>
    <property type="match status" value="1"/>
</dbReference>
<dbReference type="Gene3D" id="3.10.180.10">
    <property type="entry name" value="2,3-Dihydroxybiphenyl 1,2-Dioxygenase, domain 1"/>
    <property type="match status" value="1"/>
</dbReference>
<evidence type="ECO:0000313" key="3">
    <source>
        <dbReference type="Proteomes" id="UP001501207"/>
    </source>
</evidence>
<evidence type="ECO:0000259" key="1">
    <source>
        <dbReference type="Pfam" id="PF06983"/>
    </source>
</evidence>
<gene>
    <name evidence="2" type="ORF">GCM10023143_12910</name>
</gene>
<evidence type="ECO:0000313" key="2">
    <source>
        <dbReference type="EMBL" id="GAA4306780.1"/>
    </source>
</evidence>